<evidence type="ECO:0000313" key="2">
    <source>
        <dbReference type="Proteomes" id="UP000187209"/>
    </source>
</evidence>
<evidence type="ECO:0000313" key="1">
    <source>
        <dbReference type="EMBL" id="OMJ65896.1"/>
    </source>
</evidence>
<sequence>MLTTNPYQGSYSLTCYPNDKNETFCAALRILASLKSFRSFFNKIFKCKTIYCKALPCALKDIFLNISKSESQKNSSVSAIPILASFEKEYNQCIIDGVLDIIKILMHSLQHNECVLYKNTENPLCLQITQEFTCRCGYSYESLLNGCYFLTIFINNSHDFFTNSFQAVYKEQVSKKRFNVCEKDSCEIRKSSRKFKITQDPPYIFFQMKWNQTSELKYIYMSIPVSFSLNEVFHTHLETEYKINMIGIAQIIYYSENGKWKSDTASYNDFNLLIKDLEIKAKRIDWIMFEKHENLISGRERFIGDKSPISVSKSVAFSKYTSNTCQLCKANSESGNLCYKCTSRLNNTQTRNCFKCDTPINDREHHYCYLTPKYTEEAKSVSITHSRCINCKEITFDGNICNKCLKSRNEFNANSSSTILPSYTKSIRVSIQCRTCKKNSECGICINCMQESSEVFCKKCNKKSMYVCLSCDKKKTPVKKRPSSTISRKIFCFHCHNVLTQDETKNCSSCLKKVIMPCSRCKNIGIGFNICDNCMKNNKTSKH</sequence>
<proteinExistence type="predicted"/>
<protein>
    <submittedName>
        <fullName evidence="1">Uncharacterized protein</fullName>
    </submittedName>
</protein>
<dbReference type="AlphaFoldDB" id="A0A1R2AN41"/>
<gene>
    <name evidence="1" type="ORF">SteCoe_37460</name>
</gene>
<name>A0A1R2AN41_9CILI</name>
<accession>A0A1R2AN41</accession>
<comment type="caution">
    <text evidence="1">The sequence shown here is derived from an EMBL/GenBank/DDBJ whole genome shotgun (WGS) entry which is preliminary data.</text>
</comment>
<dbReference type="Proteomes" id="UP000187209">
    <property type="component" value="Unassembled WGS sequence"/>
</dbReference>
<dbReference type="EMBL" id="MPUH01001898">
    <property type="protein sequence ID" value="OMJ65896.1"/>
    <property type="molecule type" value="Genomic_DNA"/>
</dbReference>
<organism evidence="1 2">
    <name type="scientific">Stentor coeruleus</name>
    <dbReference type="NCBI Taxonomy" id="5963"/>
    <lineage>
        <taxon>Eukaryota</taxon>
        <taxon>Sar</taxon>
        <taxon>Alveolata</taxon>
        <taxon>Ciliophora</taxon>
        <taxon>Postciliodesmatophora</taxon>
        <taxon>Heterotrichea</taxon>
        <taxon>Heterotrichida</taxon>
        <taxon>Stentoridae</taxon>
        <taxon>Stentor</taxon>
    </lineage>
</organism>
<keyword evidence="2" id="KW-1185">Reference proteome</keyword>
<reference evidence="1 2" key="1">
    <citation type="submission" date="2016-11" db="EMBL/GenBank/DDBJ databases">
        <title>The macronuclear genome of Stentor coeruleus: a giant cell with tiny introns.</title>
        <authorList>
            <person name="Slabodnick M."/>
            <person name="Ruby J.G."/>
            <person name="Reiff S.B."/>
            <person name="Swart E.C."/>
            <person name="Gosai S."/>
            <person name="Prabakaran S."/>
            <person name="Witkowska E."/>
            <person name="Larue G.E."/>
            <person name="Fisher S."/>
            <person name="Freeman R.M."/>
            <person name="Gunawardena J."/>
            <person name="Chu W."/>
            <person name="Stover N.A."/>
            <person name="Gregory B.D."/>
            <person name="Nowacki M."/>
            <person name="Derisi J."/>
            <person name="Roy S.W."/>
            <person name="Marshall W.F."/>
            <person name="Sood P."/>
        </authorList>
    </citation>
    <scope>NUCLEOTIDE SEQUENCE [LARGE SCALE GENOMIC DNA]</scope>
    <source>
        <strain evidence="1">WM001</strain>
    </source>
</reference>